<gene>
    <name evidence="9" type="ORF">SAMN02982985_03131</name>
</gene>
<dbReference type="RefSeq" id="WP_093388628.1">
    <property type="nucleotide sequence ID" value="NZ_FOTW01000014.1"/>
</dbReference>
<evidence type="ECO:0000256" key="8">
    <source>
        <dbReference type="SAM" id="Phobius"/>
    </source>
</evidence>
<organism evidence="9 10">
    <name type="scientific">Rugamonas rubra</name>
    <dbReference type="NCBI Taxonomy" id="758825"/>
    <lineage>
        <taxon>Bacteria</taxon>
        <taxon>Pseudomonadati</taxon>
        <taxon>Pseudomonadota</taxon>
        <taxon>Betaproteobacteria</taxon>
        <taxon>Burkholderiales</taxon>
        <taxon>Oxalobacteraceae</taxon>
        <taxon>Telluria group</taxon>
        <taxon>Rugamonas</taxon>
    </lineage>
</organism>
<evidence type="ECO:0000313" key="9">
    <source>
        <dbReference type="EMBL" id="SFM19087.1"/>
    </source>
</evidence>
<keyword evidence="10" id="KW-1185">Reference proteome</keyword>
<evidence type="ECO:0000313" key="10">
    <source>
        <dbReference type="Proteomes" id="UP000199470"/>
    </source>
</evidence>
<dbReference type="GO" id="GO:0140911">
    <property type="term" value="F:pore-forming activity"/>
    <property type="evidence" value="ECO:0007669"/>
    <property type="project" value="InterPro"/>
</dbReference>
<accession>A0A1I4NUX7</accession>
<dbReference type="OrthoDB" id="9813689at2"/>
<keyword evidence="5 8" id="KW-1133">Transmembrane helix</keyword>
<dbReference type="InterPro" id="IPR004254">
    <property type="entry name" value="AdipoR/HlyIII-related"/>
</dbReference>
<comment type="subcellular location">
    <subcellularLocation>
        <location evidence="1">Cell membrane</location>
        <topology evidence="1">Multi-pass membrane protein</topology>
    </subcellularLocation>
</comment>
<evidence type="ECO:0000256" key="4">
    <source>
        <dbReference type="ARBA" id="ARBA00022692"/>
    </source>
</evidence>
<evidence type="ECO:0000256" key="2">
    <source>
        <dbReference type="ARBA" id="ARBA00008488"/>
    </source>
</evidence>
<feature type="binding site" evidence="7">
    <location>
        <position position="60"/>
    </location>
    <ligand>
        <name>Zn(2+)</name>
        <dbReference type="ChEBI" id="CHEBI:29105"/>
    </ligand>
</feature>
<dbReference type="GO" id="GO:0005886">
    <property type="term" value="C:plasma membrane"/>
    <property type="evidence" value="ECO:0007669"/>
    <property type="project" value="UniProtKB-SubCell"/>
</dbReference>
<feature type="transmembrane region" description="Helical" evidence="8">
    <location>
        <begin position="12"/>
        <end position="30"/>
    </location>
</feature>
<comment type="similarity">
    <text evidence="2">Belongs to the UPF0073 (Hly-III) family.</text>
</comment>
<dbReference type="Pfam" id="PF03006">
    <property type="entry name" value="HlyIII"/>
    <property type="match status" value="1"/>
</dbReference>
<proteinExistence type="inferred from homology"/>
<evidence type="ECO:0000256" key="5">
    <source>
        <dbReference type="ARBA" id="ARBA00022989"/>
    </source>
</evidence>
<protein>
    <submittedName>
        <fullName evidence="9">Hemolysin III</fullName>
    </submittedName>
</protein>
<dbReference type="GO" id="GO:0046872">
    <property type="term" value="F:metal ion binding"/>
    <property type="evidence" value="ECO:0007669"/>
    <property type="project" value="UniProtKB-KW"/>
</dbReference>
<evidence type="ECO:0000256" key="7">
    <source>
        <dbReference type="PIRSR" id="PIRSR604254-1"/>
    </source>
</evidence>
<evidence type="ECO:0000256" key="3">
    <source>
        <dbReference type="ARBA" id="ARBA00022475"/>
    </source>
</evidence>
<dbReference type="STRING" id="758825.SAMN02982985_03131"/>
<dbReference type="InterPro" id="IPR005744">
    <property type="entry name" value="Hy-lIII"/>
</dbReference>
<feature type="binding site" evidence="7">
    <location>
        <position position="182"/>
    </location>
    <ligand>
        <name>Zn(2+)</name>
        <dbReference type="ChEBI" id="CHEBI:29105"/>
    </ligand>
</feature>
<dbReference type="EMBL" id="FOTW01000014">
    <property type="protein sequence ID" value="SFM19087.1"/>
    <property type="molecule type" value="Genomic_DNA"/>
</dbReference>
<evidence type="ECO:0000256" key="6">
    <source>
        <dbReference type="ARBA" id="ARBA00023136"/>
    </source>
</evidence>
<dbReference type="AlphaFoldDB" id="A0A1I4NUX7"/>
<name>A0A1I4NUX7_9BURK</name>
<keyword evidence="7" id="KW-0479">Metal-binding</keyword>
<keyword evidence="4 8" id="KW-0812">Transmembrane</keyword>
<dbReference type="NCBIfam" id="TIGR01065">
    <property type="entry name" value="hlyIII"/>
    <property type="match status" value="1"/>
</dbReference>
<dbReference type="Proteomes" id="UP000199470">
    <property type="component" value="Unassembled WGS sequence"/>
</dbReference>
<feature type="transmembrane region" description="Helical" evidence="8">
    <location>
        <begin position="184"/>
        <end position="204"/>
    </location>
</feature>
<keyword evidence="3" id="KW-1003">Cell membrane</keyword>
<feature type="transmembrane region" description="Helical" evidence="8">
    <location>
        <begin position="72"/>
        <end position="92"/>
    </location>
</feature>
<feature type="transmembrane region" description="Helical" evidence="8">
    <location>
        <begin position="126"/>
        <end position="148"/>
    </location>
</feature>
<dbReference type="PANTHER" id="PTHR20855:SF3">
    <property type="entry name" value="LD03007P"/>
    <property type="match status" value="1"/>
</dbReference>
<keyword evidence="7" id="KW-0862">Zinc</keyword>
<keyword evidence="6 8" id="KW-0472">Membrane</keyword>
<reference evidence="9 10" key="1">
    <citation type="submission" date="2016-10" db="EMBL/GenBank/DDBJ databases">
        <authorList>
            <person name="de Groot N.N."/>
        </authorList>
    </citation>
    <scope>NUCLEOTIDE SEQUENCE [LARGE SCALE GENOMIC DNA]</scope>
    <source>
        <strain evidence="9 10">ATCC 43154</strain>
    </source>
</reference>
<feature type="binding site" evidence="7">
    <location>
        <position position="186"/>
    </location>
    <ligand>
        <name>Zn(2+)</name>
        <dbReference type="ChEBI" id="CHEBI:29105"/>
    </ligand>
</feature>
<feature type="transmembrane region" description="Helical" evidence="8">
    <location>
        <begin position="98"/>
        <end position="119"/>
    </location>
</feature>
<dbReference type="PANTHER" id="PTHR20855">
    <property type="entry name" value="ADIPOR/PROGESTIN RECEPTOR-RELATED"/>
    <property type="match status" value="1"/>
</dbReference>
<sequence length="205" mass="22550">MYYGERFNSITHTVGAALAAVGGVLLIVLAARSGDVWKMVSFSIYAATLLALYLSSTLYHSLRGPAKEFWRTLDYCAIYLLIAGSYTPFTLVSLRGPWGWWLFGVVWTLALVGIAQEIWYARGARLLSLLIYVMMGWLAVIGARPLIAALSWNGFLWLAAGGVLYTGGIVFYATDHKLRHGHGVWHLFVLGGSICHFGAVLLYVA</sequence>
<feature type="transmembrane region" description="Helical" evidence="8">
    <location>
        <begin position="42"/>
        <end position="60"/>
    </location>
</feature>
<feature type="transmembrane region" description="Helical" evidence="8">
    <location>
        <begin position="154"/>
        <end position="172"/>
    </location>
</feature>
<evidence type="ECO:0000256" key="1">
    <source>
        <dbReference type="ARBA" id="ARBA00004651"/>
    </source>
</evidence>